<evidence type="ECO:0000259" key="5">
    <source>
        <dbReference type="PROSITE" id="PS50011"/>
    </source>
</evidence>
<dbReference type="InterPro" id="IPR011029">
    <property type="entry name" value="DEATH-like_dom_sf"/>
</dbReference>
<evidence type="ECO:0000256" key="4">
    <source>
        <dbReference type="SAM" id="MobiDB-lite"/>
    </source>
</evidence>
<keyword evidence="1 3" id="KW-0547">Nucleotide-binding</keyword>
<dbReference type="Gene3D" id="1.10.533.10">
    <property type="entry name" value="Death Domain, Fas"/>
    <property type="match status" value="1"/>
</dbReference>
<dbReference type="InterPro" id="IPR029397">
    <property type="entry name" value="Tube_Death"/>
</dbReference>
<dbReference type="Gene3D" id="1.10.510.10">
    <property type="entry name" value="Transferase(Phosphotransferase) domain 1"/>
    <property type="match status" value="1"/>
</dbReference>
<dbReference type="SMART" id="SM00220">
    <property type="entry name" value="S_TKc"/>
    <property type="match status" value="1"/>
</dbReference>
<evidence type="ECO:0000256" key="3">
    <source>
        <dbReference type="PROSITE-ProRule" id="PRU10141"/>
    </source>
</evidence>
<feature type="binding site" evidence="3">
    <location>
        <position position="373"/>
    </location>
    <ligand>
        <name>ATP</name>
        <dbReference type="ChEBI" id="CHEBI:30616"/>
    </ligand>
</feature>
<dbReference type="PANTHER" id="PTHR27001">
    <property type="entry name" value="OS01G0253100 PROTEIN"/>
    <property type="match status" value="1"/>
</dbReference>
<dbReference type="Proteomes" id="UP000653454">
    <property type="component" value="Unassembled WGS sequence"/>
</dbReference>
<dbReference type="SUPFAM" id="SSF56112">
    <property type="entry name" value="Protein kinase-like (PK-like)"/>
    <property type="match status" value="1"/>
</dbReference>
<feature type="region of interest" description="Disordered" evidence="4">
    <location>
        <begin position="256"/>
        <end position="287"/>
    </location>
</feature>
<dbReference type="Pfam" id="PF14786">
    <property type="entry name" value="Death_2"/>
    <property type="match status" value="1"/>
</dbReference>
<sequence length="627" mass="69772">MLKNIEIRKLPVGSLYNIADILETNQDWKKVMAIIPKNPQSSDFEPKYNNEHIRLIEDHSRSTGRKCAEILIEEWSTSGRIRPTLSTLKDIVLKAEIYRAADALAALLQENEPSRPQHGPAAQIDIDISKMLESDSLNNFNTTNSVKREYFEKTTQQLQRPTDELEKMIGEQPTLQMKSASNMIEFSADMNSADIPNISALQPLSNKSTMPLKSDSDLIKFSTKYPIPEVNVEEPTLESVNIPHFSAIMSKSEIDSKTHIESTQPSYESTGSQFTGPGSEPPLGSMQSVSTYQMSLPNIDFEENNSSSGIDSLILQDSNLIHFEYQELYEITGKFSEKLIKGPYGPSGRIGSGGFGEVFVGFHPKHGPLAIKKAHSHLPFDKSLAMKFFNAEVKYLSQFKHTNIVPILGLSKNGPDMCIVCEFVEGGSLEEKLAAKVLTESQRIKIMVGTAEGLKYLHGSGNTDHDLGQTESQNSKKNNFLHGDVKSANILLTRDCVPKLCDFGLAKQFDSTFIMTSPMGTSAYMAPEGFSGTITQKIDIYSYGIVLLELLTGFKAIIVNSSETINIQLYIEENCVDNDITPLLDPVVENWTKANEIYNLSLKCLERQRKSRPSIDEVCDILCKTVL</sequence>
<dbReference type="PROSITE" id="PS50011">
    <property type="entry name" value="PROTEIN_KINASE_DOM"/>
    <property type="match status" value="1"/>
</dbReference>
<dbReference type="InterPro" id="IPR017441">
    <property type="entry name" value="Protein_kinase_ATP_BS"/>
</dbReference>
<reference evidence="6" key="1">
    <citation type="submission" date="2020-11" db="EMBL/GenBank/DDBJ databases">
        <authorList>
            <person name="Whiteford S."/>
        </authorList>
    </citation>
    <scope>NUCLEOTIDE SEQUENCE</scope>
</reference>
<dbReference type="CDD" id="cd08308">
    <property type="entry name" value="Death_Tube"/>
    <property type="match status" value="1"/>
</dbReference>
<evidence type="ECO:0000313" key="7">
    <source>
        <dbReference type="Proteomes" id="UP000653454"/>
    </source>
</evidence>
<keyword evidence="2 3" id="KW-0067">ATP-binding</keyword>
<proteinExistence type="predicted"/>
<dbReference type="GO" id="GO:0005524">
    <property type="term" value="F:ATP binding"/>
    <property type="evidence" value="ECO:0007669"/>
    <property type="project" value="UniProtKB-UniRule"/>
</dbReference>
<evidence type="ECO:0000256" key="2">
    <source>
        <dbReference type="ARBA" id="ARBA00022840"/>
    </source>
</evidence>
<dbReference type="EMBL" id="CAJHNJ030000057">
    <property type="protein sequence ID" value="CAG9133129.1"/>
    <property type="molecule type" value="Genomic_DNA"/>
</dbReference>
<keyword evidence="7" id="KW-1185">Reference proteome</keyword>
<dbReference type="Pfam" id="PF00069">
    <property type="entry name" value="Pkinase"/>
    <property type="match status" value="1"/>
</dbReference>
<accession>A0A8S4FY34</accession>
<dbReference type="PROSITE" id="PS00107">
    <property type="entry name" value="PROTEIN_KINASE_ATP"/>
    <property type="match status" value="1"/>
</dbReference>
<gene>
    <name evidence="6" type="ORF">PLXY2_LOCUS11367</name>
</gene>
<dbReference type="InterPro" id="IPR011009">
    <property type="entry name" value="Kinase-like_dom_sf"/>
</dbReference>
<dbReference type="AlphaFoldDB" id="A0A8S4FY34"/>
<dbReference type="PANTHER" id="PTHR27001:SF931">
    <property type="entry name" value="OS11G0664100 PROTEIN"/>
    <property type="match status" value="1"/>
</dbReference>
<dbReference type="InterPro" id="IPR008271">
    <property type="entry name" value="Ser/Thr_kinase_AS"/>
</dbReference>
<name>A0A8S4FY34_PLUXY</name>
<dbReference type="GO" id="GO:0004672">
    <property type="term" value="F:protein kinase activity"/>
    <property type="evidence" value="ECO:0007669"/>
    <property type="project" value="InterPro"/>
</dbReference>
<comment type="caution">
    <text evidence="6">The sequence shown here is derived from an EMBL/GenBank/DDBJ whole genome shotgun (WGS) entry which is preliminary data.</text>
</comment>
<dbReference type="InterPro" id="IPR000719">
    <property type="entry name" value="Prot_kinase_dom"/>
</dbReference>
<feature type="domain" description="Protein kinase" evidence="5">
    <location>
        <begin position="344"/>
        <end position="627"/>
    </location>
</feature>
<evidence type="ECO:0000313" key="6">
    <source>
        <dbReference type="EMBL" id="CAG9133129.1"/>
    </source>
</evidence>
<organism evidence="6 7">
    <name type="scientific">Plutella xylostella</name>
    <name type="common">Diamondback moth</name>
    <name type="synonym">Plutella maculipennis</name>
    <dbReference type="NCBI Taxonomy" id="51655"/>
    <lineage>
        <taxon>Eukaryota</taxon>
        <taxon>Metazoa</taxon>
        <taxon>Ecdysozoa</taxon>
        <taxon>Arthropoda</taxon>
        <taxon>Hexapoda</taxon>
        <taxon>Insecta</taxon>
        <taxon>Pterygota</taxon>
        <taxon>Neoptera</taxon>
        <taxon>Endopterygota</taxon>
        <taxon>Lepidoptera</taxon>
        <taxon>Glossata</taxon>
        <taxon>Ditrysia</taxon>
        <taxon>Yponomeutoidea</taxon>
        <taxon>Plutellidae</taxon>
        <taxon>Plutella</taxon>
    </lineage>
</organism>
<dbReference type="Gene3D" id="3.30.200.20">
    <property type="entry name" value="Phosphorylase Kinase, domain 1"/>
    <property type="match status" value="1"/>
</dbReference>
<feature type="compositionally biased region" description="Polar residues" evidence="4">
    <location>
        <begin position="261"/>
        <end position="276"/>
    </location>
</feature>
<protein>
    <submittedName>
        <fullName evidence="6">(diamondback moth) hypothetical protein</fullName>
    </submittedName>
</protein>
<dbReference type="GO" id="GO:0005886">
    <property type="term" value="C:plasma membrane"/>
    <property type="evidence" value="ECO:0007669"/>
    <property type="project" value="TreeGrafter"/>
</dbReference>
<dbReference type="PROSITE" id="PS00108">
    <property type="entry name" value="PROTEIN_KINASE_ST"/>
    <property type="match status" value="1"/>
</dbReference>
<dbReference type="SUPFAM" id="SSF47986">
    <property type="entry name" value="DEATH domain"/>
    <property type="match status" value="1"/>
</dbReference>
<evidence type="ECO:0000256" key="1">
    <source>
        <dbReference type="ARBA" id="ARBA00022741"/>
    </source>
</evidence>